<dbReference type="EMBL" id="ML001348">
    <property type="protein sequence ID" value="RKO83344.1"/>
    <property type="molecule type" value="Genomic_DNA"/>
</dbReference>
<name>A0A4P9VUR8_9FUNG</name>
<evidence type="ECO:0000313" key="3">
    <source>
        <dbReference type="Proteomes" id="UP000269721"/>
    </source>
</evidence>
<dbReference type="AlphaFoldDB" id="A0A4P9VUR8"/>
<keyword evidence="3" id="KW-1185">Reference proteome</keyword>
<gene>
    <name evidence="2" type="ORF">BDK51DRAFT_50029</name>
</gene>
<sequence length="245" mass="26448">MNRPLASLAASSANVPWSVVTENALNICRVSPELGNCKGTGGNQWQGEQRRRLASWTGAAGIIEVPLFGPCPRSPYSSPPPSSSECYALSAHIEAEEEVRRRERTPPRLERPFPHKGFYELYRDADLPLASTQAAWHDASAMVALAPEDEDEDEDEDGARGGGDGTQAAEGDVMHVAAGEVTQAVEDQGDGKHAVAGEGEMTYATLDEGEDRDGDVDDDGDDDDTCNGSDDQDFDSWQWRLAPLE</sequence>
<reference evidence="3" key="1">
    <citation type="journal article" date="2018" name="Nat. Microbiol.">
        <title>Leveraging single-cell genomics to expand the fungal tree of life.</title>
        <authorList>
            <person name="Ahrendt S.R."/>
            <person name="Quandt C.A."/>
            <person name="Ciobanu D."/>
            <person name="Clum A."/>
            <person name="Salamov A."/>
            <person name="Andreopoulos B."/>
            <person name="Cheng J.F."/>
            <person name="Woyke T."/>
            <person name="Pelin A."/>
            <person name="Henrissat B."/>
            <person name="Reynolds N.K."/>
            <person name="Benny G.L."/>
            <person name="Smith M.E."/>
            <person name="James T.Y."/>
            <person name="Grigoriev I.V."/>
        </authorList>
    </citation>
    <scope>NUCLEOTIDE SEQUENCE [LARGE SCALE GENOMIC DNA]</scope>
</reference>
<proteinExistence type="predicted"/>
<feature type="region of interest" description="Disordered" evidence="1">
    <location>
        <begin position="147"/>
        <end position="245"/>
    </location>
</feature>
<feature type="compositionally biased region" description="Acidic residues" evidence="1">
    <location>
        <begin position="147"/>
        <end position="157"/>
    </location>
</feature>
<accession>A0A4P9VUR8</accession>
<dbReference type="Proteomes" id="UP000269721">
    <property type="component" value="Unassembled WGS sequence"/>
</dbReference>
<evidence type="ECO:0000256" key="1">
    <source>
        <dbReference type="SAM" id="MobiDB-lite"/>
    </source>
</evidence>
<protein>
    <submittedName>
        <fullName evidence="2">Uncharacterized protein</fullName>
    </submittedName>
</protein>
<organism evidence="2 3">
    <name type="scientific">Blyttiomyces helicus</name>
    <dbReference type="NCBI Taxonomy" id="388810"/>
    <lineage>
        <taxon>Eukaryota</taxon>
        <taxon>Fungi</taxon>
        <taxon>Fungi incertae sedis</taxon>
        <taxon>Chytridiomycota</taxon>
        <taxon>Chytridiomycota incertae sedis</taxon>
        <taxon>Chytridiomycetes</taxon>
        <taxon>Chytridiomycetes incertae sedis</taxon>
        <taxon>Blyttiomyces</taxon>
    </lineage>
</organism>
<feature type="compositionally biased region" description="Acidic residues" evidence="1">
    <location>
        <begin position="207"/>
        <end position="234"/>
    </location>
</feature>
<evidence type="ECO:0000313" key="2">
    <source>
        <dbReference type="EMBL" id="RKO83344.1"/>
    </source>
</evidence>